<accession>A0ABN6VLU5</accession>
<keyword evidence="1" id="KW-0614">Plasmid</keyword>
<evidence type="ECO:0000313" key="1">
    <source>
        <dbReference type="EMBL" id="BDV36734.1"/>
    </source>
</evidence>
<proteinExistence type="predicted"/>
<sequence length="185" mass="20892">MAYIYRCLTRKLTLAEARQILTERSLSGTIQVEDDAKLYLSIYNKSFILNQALSRGHGLAGLFIGLPLDIAFNVINAAFEAQVVFGSPRQLHIIHVIDKVDYSQIEFSTTKNNYEKGSCFHLNNIKFLEVRSSDDETGHRMDIIFFYDGKKHDITLDDGWASEQLASDLRQAVSLSMTKDAKPSP</sequence>
<protein>
    <submittedName>
        <fullName evidence="1">Uncharacterized protein</fullName>
    </submittedName>
</protein>
<geneLocation type="plasmid" evidence="1 2">
    <name>pSS37A-Re-6</name>
</geneLocation>
<dbReference type="EMBL" id="AP027148">
    <property type="protein sequence ID" value="BDV36734.1"/>
    <property type="molecule type" value="Genomic_DNA"/>
</dbReference>
<evidence type="ECO:0000313" key="2">
    <source>
        <dbReference type="Proteomes" id="UP001317629"/>
    </source>
</evidence>
<organism evidence="1 2">
    <name type="scientific">Methylocystis iwaonis</name>
    <dbReference type="NCBI Taxonomy" id="2885079"/>
    <lineage>
        <taxon>Bacteria</taxon>
        <taxon>Pseudomonadati</taxon>
        <taxon>Pseudomonadota</taxon>
        <taxon>Alphaproteobacteria</taxon>
        <taxon>Hyphomicrobiales</taxon>
        <taxon>Methylocystaceae</taxon>
        <taxon>Methylocystis</taxon>
    </lineage>
</organism>
<gene>
    <name evidence="1" type="ORF">SS37A_42640</name>
</gene>
<name>A0ABN6VLU5_9HYPH</name>
<keyword evidence="2" id="KW-1185">Reference proteome</keyword>
<dbReference type="Proteomes" id="UP001317629">
    <property type="component" value="Plasmid pSS37A-Re-6"/>
</dbReference>
<reference evidence="1 2" key="1">
    <citation type="journal article" date="2023" name="Int. J. Syst. Evol. Microbiol.">
        <title>Methylocystis iwaonis sp. nov., a type II methane-oxidizing bacterium from surface soil of a rice paddy field in Japan, and emended description of the genus Methylocystis (ex Whittenbury et al. 1970) Bowman et al. 1993.</title>
        <authorList>
            <person name="Kaise H."/>
            <person name="Sawadogo J.B."/>
            <person name="Alam M.S."/>
            <person name="Ueno C."/>
            <person name="Dianou D."/>
            <person name="Shinjo R."/>
            <person name="Asakawa S."/>
        </authorList>
    </citation>
    <scope>NUCLEOTIDE SEQUENCE [LARGE SCALE GENOMIC DNA]</scope>
    <source>
        <strain evidence="1 2">SS37A-Re</strain>
    </source>
</reference>
<dbReference type="RefSeq" id="WP_281932852.1">
    <property type="nucleotide sequence ID" value="NZ_AP027148.1"/>
</dbReference>